<keyword evidence="2" id="KW-1185">Reference proteome</keyword>
<comment type="caution">
    <text evidence="1">The sequence shown here is derived from an EMBL/GenBank/DDBJ whole genome shotgun (WGS) entry which is preliminary data.</text>
</comment>
<feature type="non-terminal residue" evidence="1">
    <location>
        <position position="1"/>
    </location>
</feature>
<dbReference type="InterPro" id="IPR050708">
    <property type="entry name" value="T6SS_VgrG/RHS"/>
</dbReference>
<reference evidence="2" key="1">
    <citation type="journal article" date="2019" name="Int. J. Syst. Evol. Microbiol.">
        <title>The Global Catalogue of Microorganisms (GCM) 10K type strain sequencing project: providing services to taxonomists for standard genome sequencing and annotation.</title>
        <authorList>
            <consortium name="The Broad Institute Genomics Platform"/>
            <consortium name="The Broad Institute Genome Sequencing Center for Infectious Disease"/>
            <person name="Wu L."/>
            <person name="Ma J."/>
        </authorList>
    </citation>
    <scope>NUCLEOTIDE SEQUENCE [LARGE SCALE GENOMIC DNA]</scope>
    <source>
        <strain evidence="2">CCUG 66188</strain>
    </source>
</reference>
<dbReference type="InterPro" id="IPR022385">
    <property type="entry name" value="Rhs_assc_core"/>
</dbReference>
<evidence type="ECO:0000313" key="1">
    <source>
        <dbReference type="EMBL" id="MFC4676660.1"/>
    </source>
</evidence>
<proteinExistence type="predicted"/>
<evidence type="ECO:0000313" key="2">
    <source>
        <dbReference type="Proteomes" id="UP001596023"/>
    </source>
</evidence>
<protein>
    <submittedName>
        <fullName evidence="1">RHS repeat-associated core domain-containing protein</fullName>
    </submittedName>
</protein>
<name>A0ABV9L2A8_9BACT</name>
<accession>A0ABV9L2A8</accession>
<sequence length="820" mass="91029">CKDTIPVSNKVVKGVYASTGSYKRYNIQVDGVNKTFTNSPSILSVNFYDNYDFRGMDEIPASGTEYNPETGYGTWYGTDYTDTNKYKNKGMLTGALTAQIKSDGTISSYLYSVMYYDNKKQLVQTKGNNQLAGGIEKEYIAYNFTGQPTQRKHVHQVTGKNTQTEVYAYTYDHAGRLLTTTHQLTDGTTVKPQVTLAENSYDDLGRLKTNKKGGVAGTLATYTYNVRSWTKSIAGSLFTENLYYNESYGGNVPRFNGNITAMNWTIQGETVPRGYAFAYDNLSRLTGANYLLNGSASATNDYKVENIIYDKHGNIKNLRRYGKTSSGATYALVDNLTMTYSGNQLIHAADAITNPAYSESADFKDKVSTTGTIEYTYTANGAMNKDLNKGISDIQYNSLNLPQVMIINSPTAKAKNYYTYSASGVKLRTEQRYDPNYTVTPSNATNPTNDGLADYKNTDYVGNIVYETVKSGSTITNRSRILVDGGYYEGGVYYYYVTDHLGNNRLVVNQSGTVTQKNHYYPFGTAFADKYDNGTNQPYKYNGKELDGMHQLNLYDYSARYYESALGRFTSVDPHAENYYSWSPYAYVGNNPINAVDPNGKDSYLLIWFSADGETGHAGIAIDNYKRQEIRDNKGNVVKDDKGNVQYEMVKDGTMTYYDLWPNNPVGKTELQKNVASDYSKGVKINSLSDLKSKDPTGTRSGSVSAEGRAADGIVQVKTSYEQDSKVLDYASNTSTSGKKYNACDFNCSTYAENALKQAFPSLSASQDIKVPFALRILYKDSKTVAPNNLYNATMKLPGATNIKGPKSVVAKPYLEYYGK</sequence>
<dbReference type="EMBL" id="JBHSGN010000150">
    <property type="protein sequence ID" value="MFC4676660.1"/>
    <property type="molecule type" value="Genomic_DNA"/>
</dbReference>
<dbReference type="NCBIfam" id="TIGR03696">
    <property type="entry name" value="Rhs_assc_core"/>
    <property type="match status" value="1"/>
</dbReference>
<dbReference type="Proteomes" id="UP001596023">
    <property type="component" value="Unassembled WGS sequence"/>
</dbReference>
<dbReference type="PANTHER" id="PTHR32305:SF15">
    <property type="entry name" value="PROTEIN RHSA-RELATED"/>
    <property type="match status" value="1"/>
</dbReference>
<dbReference type="PANTHER" id="PTHR32305">
    <property type="match status" value="1"/>
</dbReference>
<gene>
    <name evidence="1" type="ORF">ACFO6W_23545</name>
</gene>
<dbReference type="Gene3D" id="2.180.10.10">
    <property type="entry name" value="RHS repeat-associated core"/>
    <property type="match status" value="1"/>
</dbReference>
<organism evidence="1 2">
    <name type="scientific">Dysgonomonas termitidis</name>
    <dbReference type="NCBI Taxonomy" id="1516126"/>
    <lineage>
        <taxon>Bacteria</taxon>
        <taxon>Pseudomonadati</taxon>
        <taxon>Bacteroidota</taxon>
        <taxon>Bacteroidia</taxon>
        <taxon>Bacteroidales</taxon>
        <taxon>Dysgonomonadaceae</taxon>
        <taxon>Dysgonomonas</taxon>
    </lineage>
</organism>
<dbReference type="RefSeq" id="WP_380001113.1">
    <property type="nucleotide sequence ID" value="NZ_JBHSGN010000150.1"/>
</dbReference>